<keyword evidence="1" id="KW-0175">Coiled coil</keyword>
<dbReference type="EMBL" id="MOOV01000082">
    <property type="protein sequence ID" value="OUC02589.1"/>
    <property type="molecule type" value="Genomic_DNA"/>
</dbReference>
<organism evidence="2 3">
    <name type="scientific">Bacillus thuringiensis subsp. medellin</name>
    <dbReference type="NCBI Taxonomy" id="79672"/>
    <lineage>
        <taxon>Bacteria</taxon>
        <taxon>Bacillati</taxon>
        <taxon>Bacillota</taxon>
        <taxon>Bacilli</taxon>
        <taxon>Bacillales</taxon>
        <taxon>Bacillaceae</taxon>
        <taxon>Bacillus</taxon>
        <taxon>Bacillus cereus group</taxon>
    </lineage>
</organism>
<evidence type="ECO:0000313" key="2">
    <source>
        <dbReference type="EMBL" id="OUC02589.1"/>
    </source>
</evidence>
<evidence type="ECO:0000313" key="3">
    <source>
        <dbReference type="Proteomes" id="UP000195160"/>
    </source>
</evidence>
<dbReference type="Proteomes" id="UP000195160">
    <property type="component" value="Unassembled WGS sequence"/>
</dbReference>
<dbReference type="RefSeq" id="WP_088066132.1">
    <property type="nucleotide sequence ID" value="NZ_MOOV01000082.1"/>
</dbReference>
<reference evidence="2 3" key="1">
    <citation type="submission" date="2016-10" db="EMBL/GenBank/DDBJ databases">
        <title>Comparative genomics of Bacillus thuringiensis reveals a path to pathogens against multiple invertebrate hosts.</title>
        <authorList>
            <person name="Zheng J."/>
            <person name="Gao Q."/>
            <person name="Liu H."/>
            <person name="Peng D."/>
            <person name="Ruan L."/>
            <person name="Sun M."/>
        </authorList>
    </citation>
    <scope>NUCLEOTIDE SEQUENCE [LARGE SCALE GENOMIC DNA]</scope>
    <source>
        <strain evidence="2">T30001</strain>
    </source>
</reference>
<protein>
    <submittedName>
        <fullName evidence="2">Uncharacterized protein</fullName>
    </submittedName>
</protein>
<evidence type="ECO:0000256" key="1">
    <source>
        <dbReference type="SAM" id="Coils"/>
    </source>
</evidence>
<sequence length="200" mass="23581">MNRGRPQKYTDKDLKEVLVKVVSKNPGRKITPSYLEDFTGIKRHVWTRRMKGVIEQLNQPTHISSEGEALLPLPNIFQLVENNWENKTDLIKSLSHFNETLQYLYEQAKLYQKEKSENKLLKREIKKKDDKIRELDRELTYYKDLYFKMAVKGSYKSHRDEEGLKNVISISANKHKGLDVDFTSAFPELFDDGEIEEDKK</sequence>
<accession>A0A9X6N5A1</accession>
<dbReference type="AlphaFoldDB" id="A0A9X6N5A1"/>
<feature type="coiled-coil region" evidence="1">
    <location>
        <begin position="111"/>
        <end position="138"/>
    </location>
</feature>
<proteinExistence type="predicted"/>
<comment type="caution">
    <text evidence="2">The sequence shown here is derived from an EMBL/GenBank/DDBJ whole genome shotgun (WGS) entry which is preliminary data.</text>
</comment>
<name>A0A9X6N5A1_BACTV</name>
<gene>
    <name evidence="2" type="ORF">BK784_08825</name>
</gene>